<dbReference type="Gramene" id="KFK28857">
    <property type="protein sequence ID" value="KFK28857"/>
    <property type="gene ID" value="AALP_AA7G057500"/>
</dbReference>
<dbReference type="eggNOG" id="KOG2074">
    <property type="taxonomic scope" value="Eukaryota"/>
</dbReference>
<dbReference type="InterPro" id="IPR027079">
    <property type="entry name" value="Tfb1/GTF2H1"/>
</dbReference>
<sequence length="194" mass="21727">MILNHLFSFKFPVTQDHGIQRGGVTDVVEPQNKQFRRSLSQDINRHNAVVLEGRIIDVESKDSRIVAEALTRISNANETTKDADQEILSRAVVGMEDLQEPKNLPFIPLSIKDHCDYFESQQGNDVLNEPSGRNEPRGGARALKRNLHEAYALLKESILEIKTTGLSEPLIKPEVSFAVLKCVLTQRNHGSFVA</sequence>
<keyword evidence="2" id="KW-1185">Reference proteome</keyword>
<dbReference type="Proteomes" id="UP000029120">
    <property type="component" value="Chromosome 7"/>
</dbReference>
<accession>A0A087GG55</accession>
<dbReference type="GO" id="GO:0000439">
    <property type="term" value="C:transcription factor TFIIH core complex"/>
    <property type="evidence" value="ECO:0007669"/>
    <property type="project" value="InterPro"/>
</dbReference>
<name>A0A087GG55_ARAAL</name>
<evidence type="ECO:0000313" key="1">
    <source>
        <dbReference type="EMBL" id="KFK28857.1"/>
    </source>
</evidence>
<dbReference type="GO" id="GO:0006289">
    <property type="term" value="P:nucleotide-excision repair"/>
    <property type="evidence" value="ECO:0007669"/>
    <property type="project" value="InterPro"/>
</dbReference>
<proteinExistence type="predicted"/>
<dbReference type="OrthoDB" id="360521at2759"/>
<gene>
    <name evidence="1" type="ordered locus">AALP_Aa7g057500</name>
</gene>
<dbReference type="AlphaFoldDB" id="A0A087GG55"/>
<dbReference type="EMBL" id="CM002875">
    <property type="protein sequence ID" value="KFK28857.1"/>
    <property type="molecule type" value="Genomic_DNA"/>
</dbReference>
<reference evidence="2" key="1">
    <citation type="journal article" date="2015" name="Nat. Plants">
        <title>Genome expansion of Arabis alpina linked with retrotransposition and reduced symmetric DNA methylation.</title>
        <authorList>
            <person name="Willing E.M."/>
            <person name="Rawat V."/>
            <person name="Mandakova T."/>
            <person name="Maumus F."/>
            <person name="James G.V."/>
            <person name="Nordstroem K.J."/>
            <person name="Becker C."/>
            <person name="Warthmann N."/>
            <person name="Chica C."/>
            <person name="Szarzynska B."/>
            <person name="Zytnicki M."/>
            <person name="Albani M.C."/>
            <person name="Kiefer C."/>
            <person name="Bergonzi S."/>
            <person name="Castaings L."/>
            <person name="Mateos J.L."/>
            <person name="Berns M.C."/>
            <person name="Bujdoso N."/>
            <person name="Piofczyk T."/>
            <person name="de Lorenzo L."/>
            <person name="Barrero-Sicilia C."/>
            <person name="Mateos I."/>
            <person name="Piednoel M."/>
            <person name="Hagmann J."/>
            <person name="Chen-Min-Tao R."/>
            <person name="Iglesias-Fernandez R."/>
            <person name="Schuster S.C."/>
            <person name="Alonso-Blanco C."/>
            <person name="Roudier F."/>
            <person name="Carbonero P."/>
            <person name="Paz-Ares J."/>
            <person name="Davis S.J."/>
            <person name="Pecinka A."/>
            <person name="Quesneville H."/>
            <person name="Colot V."/>
            <person name="Lysak M.A."/>
            <person name="Weigel D."/>
            <person name="Coupland G."/>
            <person name="Schneeberger K."/>
        </authorList>
    </citation>
    <scope>NUCLEOTIDE SEQUENCE [LARGE SCALE GENOMIC DNA]</scope>
    <source>
        <strain evidence="2">cv. Pajares</strain>
    </source>
</reference>
<dbReference type="GO" id="GO:0006351">
    <property type="term" value="P:DNA-templated transcription"/>
    <property type="evidence" value="ECO:0007669"/>
    <property type="project" value="InterPro"/>
</dbReference>
<dbReference type="PANTHER" id="PTHR12856">
    <property type="entry name" value="TRANSCRIPTION INITIATION FACTOR IIH-RELATED"/>
    <property type="match status" value="1"/>
</dbReference>
<organism evidence="1 2">
    <name type="scientific">Arabis alpina</name>
    <name type="common">Alpine rock-cress</name>
    <dbReference type="NCBI Taxonomy" id="50452"/>
    <lineage>
        <taxon>Eukaryota</taxon>
        <taxon>Viridiplantae</taxon>
        <taxon>Streptophyta</taxon>
        <taxon>Embryophyta</taxon>
        <taxon>Tracheophyta</taxon>
        <taxon>Spermatophyta</taxon>
        <taxon>Magnoliopsida</taxon>
        <taxon>eudicotyledons</taxon>
        <taxon>Gunneridae</taxon>
        <taxon>Pentapetalae</taxon>
        <taxon>rosids</taxon>
        <taxon>malvids</taxon>
        <taxon>Brassicales</taxon>
        <taxon>Brassicaceae</taxon>
        <taxon>Arabideae</taxon>
        <taxon>Arabis</taxon>
    </lineage>
</organism>
<evidence type="ECO:0000313" key="2">
    <source>
        <dbReference type="Proteomes" id="UP000029120"/>
    </source>
</evidence>
<protein>
    <submittedName>
        <fullName evidence="1">Uncharacterized protein</fullName>
    </submittedName>
</protein>